<dbReference type="GO" id="GO:0008270">
    <property type="term" value="F:zinc ion binding"/>
    <property type="evidence" value="ECO:0007669"/>
    <property type="project" value="InterPro"/>
</dbReference>
<dbReference type="PIRSF" id="PIRSF001359">
    <property type="entry name" value="F_bP_aldolase_II"/>
    <property type="match status" value="1"/>
</dbReference>
<dbReference type="GO" id="GO:0016832">
    <property type="term" value="F:aldehyde-lyase activity"/>
    <property type="evidence" value="ECO:0007669"/>
    <property type="project" value="InterPro"/>
</dbReference>
<accession>A0A511ZLW7</accession>
<evidence type="ECO:0000313" key="3">
    <source>
        <dbReference type="EMBL" id="GEN88451.1"/>
    </source>
</evidence>
<feature type="binding site" evidence="2">
    <location>
        <position position="178"/>
    </location>
    <ligand>
        <name>Zn(2+)</name>
        <dbReference type="ChEBI" id="CHEBI:29105"/>
        <label>1</label>
        <note>catalytic</note>
    </ligand>
</feature>
<keyword evidence="2" id="KW-0862">Zinc</keyword>
<dbReference type="Proteomes" id="UP000321558">
    <property type="component" value="Unassembled WGS sequence"/>
</dbReference>
<comment type="cofactor">
    <cofactor evidence="2">
        <name>Zn(2+)</name>
        <dbReference type="ChEBI" id="CHEBI:29105"/>
    </cofactor>
    <text evidence="2">Binds 2 Zn(2+) ions per subunit. One is catalytic and the other provides a structural contribution.</text>
</comment>
<evidence type="ECO:0000313" key="4">
    <source>
        <dbReference type="Proteomes" id="UP000321558"/>
    </source>
</evidence>
<feature type="binding site" evidence="2">
    <location>
        <position position="102"/>
    </location>
    <ligand>
        <name>Zn(2+)</name>
        <dbReference type="ChEBI" id="CHEBI:29105"/>
        <label>2</label>
    </ligand>
</feature>
<feature type="binding site" evidence="2">
    <location>
        <position position="208"/>
    </location>
    <ligand>
        <name>Zn(2+)</name>
        <dbReference type="ChEBI" id="CHEBI:29105"/>
        <label>1</label>
        <note>catalytic</note>
    </ligand>
</feature>
<evidence type="ECO:0000256" key="2">
    <source>
        <dbReference type="PIRSR" id="PIRSR001359-3"/>
    </source>
</evidence>
<proteinExistence type="predicted"/>
<feature type="binding site" evidence="2">
    <location>
        <position position="81"/>
    </location>
    <ligand>
        <name>Zn(2+)</name>
        <dbReference type="ChEBI" id="CHEBI:29105"/>
        <label>1</label>
        <note>catalytic</note>
    </ligand>
</feature>
<gene>
    <name evidence="3" type="ORF">OSO01_31900</name>
</gene>
<keyword evidence="4" id="KW-1185">Reference proteome</keyword>
<evidence type="ECO:0008006" key="5">
    <source>
        <dbReference type="Google" id="ProtNLM"/>
    </source>
</evidence>
<dbReference type="AlphaFoldDB" id="A0A511ZLW7"/>
<dbReference type="RefSeq" id="WP_147211401.1">
    <property type="nucleotide sequence ID" value="NZ_BJYM01000013.1"/>
</dbReference>
<protein>
    <recommendedName>
        <fullName evidence="5">Fructose-bisphosphate aldolase</fullName>
    </recommendedName>
</protein>
<name>A0A511ZLW7_9BACI</name>
<dbReference type="PROSITE" id="PS00602">
    <property type="entry name" value="ALDOLASE_CLASS_II_1"/>
    <property type="match status" value="1"/>
</dbReference>
<feature type="active site" description="Proton donor" evidence="1">
    <location>
        <position position="80"/>
    </location>
</feature>
<dbReference type="EMBL" id="BJYM01000013">
    <property type="protein sequence ID" value="GEN88451.1"/>
    <property type="molecule type" value="Genomic_DNA"/>
</dbReference>
<sequence>MLINGKELLEVAQKHHFAVPAFNAGSGQLFNATLESCEKLNAPLMMAIHPDELAFLTDSFIGQVKAAANKTTIPVCIHLDHGASFEQVMKAIRLGFTSVMIDASHLPFEENIEITQKVVEAAHAAGVAVEAELGTIGDTGNTVEGGVSEVVYTDPETAKEFVERTGVDSLAIAIGTAHGIYPKNVDPKLRLDILEETAKRVDIPLVLHGGSSNPDQELVRSVEMGICKINISSDIKIVFANKLREILNSGNNEIREPNVLFPPCMEETKKVAEQKIKLFKAENTVPFYQSEAAIKGVLV</sequence>
<dbReference type="GO" id="GO:0005975">
    <property type="term" value="P:carbohydrate metabolic process"/>
    <property type="evidence" value="ECO:0007669"/>
    <property type="project" value="InterPro"/>
</dbReference>
<dbReference type="NCBIfam" id="TIGR00167">
    <property type="entry name" value="cbbA"/>
    <property type="match status" value="1"/>
</dbReference>
<feature type="binding site" evidence="2">
    <location>
        <position position="132"/>
    </location>
    <ligand>
        <name>Zn(2+)</name>
        <dbReference type="ChEBI" id="CHEBI:29105"/>
        <label>2</label>
    </ligand>
</feature>
<dbReference type="NCBIfam" id="NF006042">
    <property type="entry name" value="PRK08185.1"/>
    <property type="match status" value="1"/>
</dbReference>
<dbReference type="PANTHER" id="PTHR30304:SF0">
    <property type="entry name" value="D-TAGATOSE-1,6-BISPHOSPHATE ALDOLASE SUBUNIT GATY-RELATED"/>
    <property type="match status" value="1"/>
</dbReference>
<dbReference type="Pfam" id="PF01116">
    <property type="entry name" value="F_bP_aldolase"/>
    <property type="match status" value="1"/>
</dbReference>
<evidence type="ECO:0000256" key="1">
    <source>
        <dbReference type="PIRSR" id="PIRSR001359-1"/>
    </source>
</evidence>
<dbReference type="Gene3D" id="3.20.20.70">
    <property type="entry name" value="Aldolase class I"/>
    <property type="match status" value="1"/>
</dbReference>
<reference evidence="3 4" key="1">
    <citation type="submission" date="2019-07" db="EMBL/GenBank/DDBJ databases">
        <title>Whole genome shotgun sequence of Oceanobacillus sojae NBRC 105379.</title>
        <authorList>
            <person name="Hosoyama A."/>
            <person name="Uohara A."/>
            <person name="Ohji S."/>
            <person name="Ichikawa N."/>
        </authorList>
    </citation>
    <scope>NUCLEOTIDE SEQUENCE [LARGE SCALE GENOMIC DNA]</scope>
    <source>
        <strain evidence="3 4">NBRC 105379</strain>
    </source>
</reference>
<dbReference type="OrthoDB" id="9803995at2"/>
<organism evidence="3 4">
    <name type="scientific">Oceanobacillus sojae</name>
    <dbReference type="NCBI Taxonomy" id="582851"/>
    <lineage>
        <taxon>Bacteria</taxon>
        <taxon>Bacillati</taxon>
        <taxon>Bacillota</taxon>
        <taxon>Bacilli</taxon>
        <taxon>Bacillales</taxon>
        <taxon>Bacillaceae</taxon>
        <taxon>Oceanobacillus</taxon>
    </lineage>
</organism>
<dbReference type="PANTHER" id="PTHR30304">
    <property type="entry name" value="D-TAGATOSE-1,6-BISPHOSPHATE ALDOLASE"/>
    <property type="match status" value="1"/>
</dbReference>
<comment type="caution">
    <text evidence="3">The sequence shown here is derived from an EMBL/GenBank/DDBJ whole genome shotgun (WGS) entry which is preliminary data.</text>
</comment>
<dbReference type="InterPro" id="IPR050246">
    <property type="entry name" value="Class_II_FBP_aldolase"/>
</dbReference>
<dbReference type="InterPro" id="IPR000771">
    <property type="entry name" value="FBA_II"/>
</dbReference>
<dbReference type="SUPFAM" id="SSF51569">
    <property type="entry name" value="Aldolase"/>
    <property type="match status" value="1"/>
</dbReference>
<dbReference type="CDD" id="cd00947">
    <property type="entry name" value="TBP_aldolase_IIB"/>
    <property type="match status" value="1"/>
</dbReference>
<dbReference type="InterPro" id="IPR013785">
    <property type="entry name" value="Aldolase_TIM"/>
</dbReference>
<keyword evidence="2" id="KW-0479">Metal-binding</keyword>